<evidence type="ECO:0000259" key="1">
    <source>
        <dbReference type="Pfam" id="PF12937"/>
    </source>
</evidence>
<accession>A0A4R0RXI1</accession>
<proteinExistence type="predicted"/>
<feature type="domain" description="F-box" evidence="1">
    <location>
        <begin position="36"/>
        <end position="90"/>
    </location>
</feature>
<dbReference type="AlphaFoldDB" id="A0A4R0RXI1"/>
<dbReference type="OrthoDB" id="2751518at2759"/>
<keyword evidence="3" id="KW-1185">Reference proteome</keyword>
<dbReference type="Gene3D" id="1.20.1280.50">
    <property type="match status" value="1"/>
</dbReference>
<name>A0A4R0RXI1_9APHY</name>
<sequence>MADSAYLDSTLSHGDKITQAQDSRVLLRPTTQSSIDMLPPELLVEIFHLHILSVICQYRESYSWIRIAHVCHRWRVIALAAPILWTHIYFDDRIQYDDDHPGCRCHFKLTSSPLNTCVPEMLARSGNALLDVYFLWSDWNSNSWSSDVFAVVRALISSLSRAHTFTFITHGCYHKEQDAWLQDLIPSKAPYLSSLSLTGPDLLPLFAQCDTPALRGICLSPAASAWSRPRALQHPLTRLRLHKVQSGDLSALLLTLKALPSLEELTVRGGCACMSWSHPHPVDYVSLPRLKSLKLAFKDGTTWLALYERLRIPSSTIFILNVLVPEFEDVPDLHCDQFAPTFLSRLQALTERSGKHICGVAYRSTDYDYGTTGVELYTTNNPDWLCFTSSHTSSFFSTFFHLRPPLRLTLEYESQGIACRPVFLQFLYALPLSQTTWLSVGDLIAERDGYTTAFQGELRSLIEAKMANLTTLCLAGRQTTEMVVALLSGKGTVGEEQWLVPHLTTLYLSEAVFRWQEARTEHDPSPFKDELMKVLVDRASAGAYVRRVVLSGCYGVWEQDIAGMRETMGRADWLLEWDGVDSLDVIPFF</sequence>
<evidence type="ECO:0000313" key="2">
    <source>
        <dbReference type="EMBL" id="TCD71705.1"/>
    </source>
</evidence>
<evidence type="ECO:0000313" key="3">
    <source>
        <dbReference type="Proteomes" id="UP000292702"/>
    </source>
</evidence>
<protein>
    <recommendedName>
        <fullName evidence="1">F-box domain-containing protein</fullName>
    </recommendedName>
</protein>
<organism evidence="2 3">
    <name type="scientific">Steccherinum ochraceum</name>
    <dbReference type="NCBI Taxonomy" id="92696"/>
    <lineage>
        <taxon>Eukaryota</taxon>
        <taxon>Fungi</taxon>
        <taxon>Dikarya</taxon>
        <taxon>Basidiomycota</taxon>
        <taxon>Agaricomycotina</taxon>
        <taxon>Agaricomycetes</taxon>
        <taxon>Polyporales</taxon>
        <taxon>Steccherinaceae</taxon>
        <taxon>Steccherinum</taxon>
    </lineage>
</organism>
<reference evidence="2 3" key="1">
    <citation type="submission" date="2018-11" db="EMBL/GenBank/DDBJ databases">
        <title>Genome assembly of Steccherinum ochraceum LE-BIN_3174, the white-rot fungus of the Steccherinaceae family (The Residual Polyporoid clade, Polyporales, Basidiomycota).</title>
        <authorList>
            <person name="Fedorova T.V."/>
            <person name="Glazunova O.A."/>
            <person name="Landesman E.O."/>
            <person name="Moiseenko K.V."/>
            <person name="Psurtseva N.V."/>
            <person name="Savinova O.S."/>
            <person name="Shakhova N.V."/>
            <person name="Tyazhelova T.V."/>
            <person name="Vasina D.V."/>
        </authorList>
    </citation>
    <scope>NUCLEOTIDE SEQUENCE [LARGE SCALE GENOMIC DNA]</scope>
    <source>
        <strain evidence="2 3">LE-BIN_3174</strain>
    </source>
</reference>
<comment type="caution">
    <text evidence="2">The sequence shown here is derived from an EMBL/GenBank/DDBJ whole genome shotgun (WGS) entry which is preliminary data.</text>
</comment>
<dbReference type="EMBL" id="RWJN01000003">
    <property type="protein sequence ID" value="TCD71705.1"/>
    <property type="molecule type" value="Genomic_DNA"/>
</dbReference>
<dbReference type="STRING" id="92696.A0A4R0RXI1"/>
<dbReference type="InterPro" id="IPR001810">
    <property type="entry name" value="F-box_dom"/>
</dbReference>
<gene>
    <name evidence="2" type="ORF">EIP91_005471</name>
</gene>
<dbReference type="Proteomes" id="UP000292702">
    <property type="component" value="Unassembled WGS sequence"/>
</dbReference>
<dbReference type="Pfam" id="PF12937">
    <property type="entry name" value="F-box-like"/>
    <property type="match status" value="1"/>
</dbReference>